<evidence type="ECO:0000313" key="5">
    <source>
        <dbReference type="Proteomes" id="UP000230750"/>
    </source>
</evidence>
<dbReference type="InterPro" id="IPR011009">
    <property type="entry name" value="Kinase-like_dom_sf"/>
</dbReference>
<evidence type="ECO:0000259" key="3">
    <source>
        <dbReference type="PROSITE" id="PS50011"/>
    </source>
</evidence>
<accession>A0A2G8L2T2</accession>
<dbReference type="STRING" id="307972.A0A2G8L2T2"/>
<organism evidence="4 5">
    <name type="scientific">Stichopus japonicus</name>
    <name type="common">Sea cucumber</name>
    <dbReference type="NCBI Taxonomy" id="307972"/>
    <lineage>
        <taxon>Eukaryota</taxon>
        <taxon>Metazoa</taxon>
        <taxon>Echinodermata</taxon>
        <taxon>Eleutherozoa</taxon>
        <taxon>Echinozoa</taxon>
        <taxon>Holothuroidea</taxon>
        <taxon>Aspidochirotacea</taxon>
        <taxon>Aspidochirotida</taxon>
        <taxon>Stichopodidae</taxon>
        <taxon>Apostichopus</taxon>
    </lineage>
</organism>
<dbReference type="OrthoDB" id="8927528at2759"/>
<dbReference type="PANTHER" id="PTHR24418">
    <property type="entry name" value="TYROSINE-PROTEIN KINASE"/>
    <property type="match status" value="1"/>
</dbReference>
<protein>
    <recommendedName>
        <fullName evidence="3">Protein kinase domain-containing protein</fullName>
    </recommendedName>
</protein>
<dbReference type="Pfam" id="PF07714">
    <property type="entry name" value="PK_Tyr_Ser-Thr"/>
    <property type="match status" value="1"/>
</dbReference>
<evidence type="ECO:0000256" key="1">
    <source>
        <dbReference type="ARBA" id="ARBA00022741"/>
    </source>
</evidence>
<sequence>MIVQDFNDMTVLQSYLSSETGASNSIRGNRMKCARGIVHGMGFLSSQEYSYPGLCIKRILVNSFGICKLYDFCPRRNALQYVKLFLEEDRELEWRLAPEVLYSGFYSEVSDVWAVGMTLWELFFGGMADVTTSKIASL</sequence>
<dbReference type="GO" id="GO:0005524">
    <property type="term" value="F:ATP binding"/>
    <property type="evidence" value="ECO:0007669"/>
    <property type="project" value="UniProtKB-KW"/>
</dbReference>
<dbReference type="InterPro" id="IPR050198">
    <property type="entry name" value="Non-receptor_tyrosine_kinases"/>
</dbReference>
<dbReference type="Gene3D" id="1.10.510.10">
    <property type="entry name" value="Transferase(Phosphotransferase) domain 1"/>
    <property type="match status" value="1"/>
</dbReference>
<dbReference type="EMBL" id="MRZV01000246">
    <property type="protein sequence ID" value="PIK54525.1"/>
    <property type="molecule type" value="Genomic_DNA"/>
</dbReference>
<reference evidence="4 5" key="1">
    <citation type="journal article" date="2017" name="PLoS Biol.">
        <title>The sea cucumber genome provides insights into morphological evolution and visceral regeneration.</title>
        <authorList>
            <person name="Zhang X."/>
            <person name="Sun L."/>
            <person name="Yuan J."/>
            <person name="Sun Y."/>
            <person name="Gao Y."/>
            <person name="Zhang L."/>
            <person name="Li S."/>
            <person name="Dai H."/>
            <person name="Hamel J.F."/>
            <person name="Liu C."/>
            <person name="Yu Y."/>
            <person name="Liu S."/>
            <person name="Lin W."/>
            <person name="Guo K."/>
            <person name="Jin S."/>
            <person name="Xu P."/>
            <person name="Storey K.B."/>
            <person name="Huan P."/>
            <person name="Zhang T."/>
            <person name="Zhou Y."/>
            <person name="Zhang J."/>
            <person name="Lin C."/>
            <person name="Li X."/>
            <person name="Xing L."/>
            <person name="Huo D."/>
            <person name="Sun M."/>
            <person name="Wang L."/>
            <person name="Mercier A."/>
            <person name="Li F."/>
            <person name="Yang H."/>
            <person name="Xiang J."/>
        </authorList>
    </citation>
    <scope>NUCLEOTIDE SEQUENCE [LARGE SCALE GENOMIC DNA]</scope>
    <source>
        <strain evidence="4">Shaxun</strain>
        <tissue evidence="4">Muscle</tissue>
    </source>
</reference>
<dbReference type="PROSITE" id="PS50011">
    <property type="entry name" value="PROTEIN_KINASE_DOM"/>
    <property type="match status" value="1"/>
</dbReference>
<dbReference type="GO" id="GO:0004672">
    <property type="term" value="F:protein kinase activity"/>
    <property type="evidence" value="ECO:0007669"/>
    <property type="project" value="InterPro"/>
</dbReference>
<keyword evidence="2" id="KW-0067">ATP-binding</keyword>
<dbReference type="SUPFAM" id="SSF56112">
    <property type="entry name" value="Protein kinase-like (PK-like)"/>
    <property type="match status" value="1"/>
</dbReference>
<dbReference type="Proteomes" id="UP000230750">
    <property type="component" value="Unassembled WGS sequence"/>
</dbReference>
<feature type="domain" description="Protein kinase" evidence="3">
    <location>
        <begin position="1"/>
        <end position="138"/>
    </location>
</feature>
<dbReference type="InterPro" id="IPR000719">
    <property type="entry name" value="Prot_kinase_dom"/>
</dbReference>
<proteinExistence type="predicted"/>
<dbReference type="InterPro" id="IPR001245">
    <property type="entry name" value="Ser-Thr/Tyr_kinase_cat_dom"/>
</dbReference>
<keyword evidence="5" id="KW-1185">Reference proteome</keyword>
<gene>
    <name evidence="4" type="ORF">BSL78_08599</name>
</gene>
<evidence type="ECO:0000256" key="2">
    <source>
        <dbReference type="ARBA" id="ARBA00022840"/>
    </source>
</evidence>
<dbReference type="AlphaFoldDB" id="A0A2G8L2T2"/>
<comment type="caution">
    <text evidence="4">The sequence shown here is derived from an EMBL/GenBank/DDBJ whole genome shotgun (WGS) entry which is preliminary data.</text>
</comment>
<keyword evidence="1" id="KW-0547">Nucleotide-binding</keyword>
<name>A0A2G8L2T2_STIJA</name>
<evidence type="ECO:0000313" key="4">
    <source>
        <dbReference type="EMBL" id="PIK54525.1"/>
    </source>
</evidence>